<feature type="domain" description="Glyoxalase-like" evidence="1">
    <location>
        <begin position="6"/>
        <end position="189"/>
    </location>
</feature>
<evidence type="ECO:0000313" key="3">
    <source>
        <dbReference type="Proteomes" id="UP000051442"/>
    </source>
</evidence>
<protein>
    <recommendedName>
        <fullName evidence="1">Glyoxalase-like domain-containing protein</fullName>
    </recommendedName>
</protein>
<dbReference type="STRING" id="1423804.FD14_GL000967"/>
<proteinExistence type="predicted"/>
<dbReference type="OrthoDB" id="9111355at2"/>
<dbReference type="EMBL" id="AYZM01000107">
    <property type="protein sequence ID" value="KRN21625.1"/>
    <property type="molecule type" value="Genomic_DNA"/>
</dbReference>
<reference evidence="2 3" key="1">
    <citation type="journal article" date="2015" name="Genome Announc.">
        <title>Expanding the biotechnology potential of lactobacilli through comparative genomics of 213 strains and associated genera.</title>
        <authorList>
            <person name="Sun Z."/>
            <person name="Harris H.M."/>
            <person name="McCann A."/>
            <person name="Guo C."/>
            <person name="Argimon S."/>
            <person name="Zhang W."/>
            <person name="Yang X."/>
            <person name="Jeffery I.B."/>
            <person name="Cooney J.C."/>
            <person name="Kagawa T.F."/>
            <person name="Liu W."/>
            <person name="Song Y."/>
            <person name="Salvetti E."/>
            <person name="Wrobel A."/>
            <person name="Rasinkangas P."/>
            <person name="Parkhill J."/>
            <person name="Rea M.C."/>
            <person name="O'Sullivan O."/>
            <person name="Ritari J."/>
            <person name="Douillard F.P."/>
            <person name="Paul Ross R."/>
            <person name="Yang R."/>
            <person name="Briner A.E."/>
            <person name="Felis G.E."/>
            <person name="de Vos W.M."/>
            <person name="Barrangou R."/>
            <person name="Klaenhammer T.R."/>
            <person name="Caufield P.W."/>
            <person name="Cui Y."/>
            <person name="Zhang H."/>
            <person name="O'Toole P.W."/>
        </authorList>
    </citation>
    <scope>NUCLEOTIDE SEQUENCE [LARGE SCALE GENOMIC DNA]</scope>
    <source>
        <strain evidence="2 3">DSM 23365</strain>
    </source>
</reference>
<comment type="caution">
    <text evidence="2">The sequence shown here is derived from an EMBL/GenBank/DDBJ whole genome shotgun (WGS) entry which is preliminary data.</text>
</comment>
<dbReference type="Proteomes" id="UP000051442">
    <property type="component" value="Unassembled WGS sequence"/>
</dbReference>
<dbReference type="SUPFAM" id="SSF54593">
    <property type="entry name" value="Glyoxalase/Bleomycin resistance protein/Dihydroxybiphenyl dioxygenase"/>
    <property type="match status" value="1"/>
</dbReference>
<dbReference type="Gene3D" id="3.10.180.10">
    <property type="entry name" value="2,3-Dihydroxybiphenyl 1,2-Dioxygenase, domain 1"/>
    <property type="match status" value="1"/>
</dbReference>
<evidence type="ECO:0000259" key="1">
    <source>
        <dbReference type="Pfam" id="PF13468"/>
    </source>
</evidence>
<accession>A0A0R2EZ56</accession>
<dbReference type="PANTHER" id="PTHR40265:SF1">
    <property type="entry name" value="GLYOXALASE-LIKE DOMAIN-CONTAINING PROTEIN"/>
    <property type="match status" value="1"/>
</dbReference>
<dbReference type="RefSeq" id="WP_057151989.1">
    <property type="nucleotide sequence ID" value="NZ_AYZM01000107.1"/>
</dbReference>
<name>A0A0R2EZ56_9LACO</name>
<dbReference type="PATRIC" id="fig|1423804.4.peg.1040"/>
<gene>
    <name evidence="2" type="ORF">FD14_GL000967</name>
</gene>
<dbReference type="InterPro" id="IPR025870">
    <property type="entry name" value="Glyoxalase-like_dom"/>
</dbReference>
<dbReference type="AlphaFoldDB" id="A0A0R2EZ56"/>
<keyword evidence="3" id="KW-1185">Reference proteome</keyword>
<evidence type="ECO:0000313" key="2">
    <source>
        <dbReference type="EMBL" id="KRN21625.1"/>
    </source>
</evidence>
<dbReference type="InterPro" id="IPR029068">
    <property type="entry name" value="Glyas_Bleomycin-R_OHBP_Dase"/>
</dbReference>
<dbReference type="Pfam" id="PF13468">
    <property type="entry name" value="Glyoxalase_3"/>
    <property type="match status" value="1"/>
</dbReference>
<organism evidence="2 3">
    <name type="scientific">Secundilactobacillus similis DSM 23365 = JCM 2765</name>
    <dbReference type="NCBI Taxonomy" id="1423804"/>
    <lineage>
        <taxon>Bacteria</taxon>
        <taxon>Bacillati</taxon>
        <taxon>Bacillota</taxon>
        <taxon>Bacilli</taxon>
        <taxon>Lactobacillales</taxon>
        <taxon>Lactobacillaceae</taxon>
        <taxon>Secundilactobacillus</taxon>
    </lineage>
</organism>
<sequence>MIKRLWDHTMLNVNDLQHAIDWFEQRGLTFQLGGHHPQWQTSNAVGYFGLNYIELLTTDQATNPGFGRDDATSLYDAFETLPEYESFNTIGIRTNDIEAVHRSLADEFRVGRIMDGSRRTPAGELVTWRIFFVNQLVDGVAAPFFIEWPESDSVRRYQLEQAGLLKNQLIGPVWVKSLQYDVQQPRVVAQAFGRFFDQPIQQRHEAYRIQLGDRQLDFVPGTANGITRLTFAGTGLMGHQAQYGDAIFRFE</sequence>
<dbReference type="PANTHER" id="PTHR40265">
    <property type="entry name" value="BLL2707 PROTEIN"/>
    <property type="match status" value="1"/>
</dbReference>